<reference evidence="1" key="2">
    <citation type="submission" date="2020-09" db="EMBL/GenBank/DDBJ databases">
        <authorList>
            <person name="Sun Q."/>
            <person name="Kim S."/>
        </authorList>
    </citation>
    <scope>NUCLEOTIDE SEQUENCE</scope>
    <source>
        <strain evidence="1">KCTC 32422</strain>
    </source>
</reference>
<evidence type="ECO:0000313" key="1">
    <source>
        <dbReference type="EMBL" id="GGZ85768.1"/>
    </source>
</evidence>
<accession>A0A918VA44</accession>
<gene>
    <name evidence="1" type="ORF">GCM10011617_00210</name>
</gene>
<proteinExistence type="predicted"/>
<dbReference type="SUPFAM" id="SSF53448">
    <property type="entry name" value="Nucleotide-diphospho-sugar transferases"/>
    <property type="match status" value="1"/>
</dbReference>
<evidence type="ECO:0008006" key="3">
    <source>
        <dbReference type="Google" id="ProtNLM"/>
    </source>
</evidence>
<dbReference type="InterPro" id="IPR029044">
    <property type="entry name" value="Nucleotide-diphossugar_trans"/>
</dbReference>
<keyword evidence="2" id="KW-1185">Reference proteome</keyword>
<dbReference type="Gene3D" id="3.90.550.10">
    <property type="entry name" value="Spore Coat Polysaccharide Biosynthesis Protein SpsA, Chain A"/>
    <property type="match status" value="1"/>
</dbReference>
<dbReference type="RefSeq" id="WP_189538404.1">
    <property type="nucleotide sequence ID" value="NZ_BMZD01000001.1"/>
</dbReference>
<reference evidence="1" key="1">
    <citation type="journal article" date="2014" name="Int. J. Syst. Evol. Microbiol.">
        <title>Complete genome sequence of Corynebacterium casei LMG S-19264T (=DSM 44701T), isolated from a smear-ripened cheese.</title>
        <authorList>
            <consortium name="US DOE Joint Genome Institute (JGI-PGF)"/>
            <person name="Walter F."/>
            <person name="Albersmeier A."/>
            <person name="Kalinowski J."/>
            <person name="Ruckert C."/>
        </authorList>
    </citation>
    <scope>NUCLEOTIDE SEQUENCE</scope>
    <source>
        <strain evidence="1">KCTC 32422</strain>
    </source>
</reference>
<name>A0A918VA44_9SPHN</name>
<evidence type="ECO:0000313" key="2">
    <source>
        <dbReference type="Proteomes" id="UP000634139"/>
    </source>
</evidence>
<dbReference type="AlphaFoldDB" id="A0A918VA44"/>
<dbReference type="EMBL" id="BMZD01000001">
    <property type="protein sequence ID" value="GGZ85768.1"/>
    <property type="molecule type" value="Genomic_DNA"/>
</dbReference>
<dbReference type="Proteomes" id="UP000634139">
    <property type="component" value="Unassembled WGS sequence"/>
</dbReference>
<protein>
    <recommendedName>
        <fullName evidence="3">Nucleotide-diphospho-sugar transferase</fullName>
    </recommendedName>
</protein>
<sequence length="288" mass="32570">MSKPSSLDKASGCGVIYAVTGRHFFEEARTSICSLRVHHPELPVLVIIAGEVETAREVLEGIEHVDFLDLRDRVIEEGYNLDNKMEASRCLKTNVMLHTPFRYTLFLDTDTFVRNSIAEIYHCIGFDNSEDQPDIVVTCEPITKLSQKIESDGRPRATTLQSLSNEDYFNSGVYAFNEATVKSGFASTWRDTFRKQSSIAANDTVSEWKRLCDQTAFNTSLKAYPGFRKKILSNAIWNAQCKILNELIKQGKFEDVRILHCKMAHVYGGASSDLLLRSEYIRSFSLAD</sequence>
<comment type="caution">
    <text evidence="1">The sequence shown here is derived from an EMBL/GenBank/DDBJ whole genome shotgun (WGS) entry which is preliminary data.</text>
</comment>
<organism evidence="1 2">
    <name type="scientific">Novosphingobium arvoryzae</name>
    <dbReference type="NCBI Taxonomy" id="1256514"/>
    <lineage>
        <taxon>Bacteria</taxon>
        <taxon>Pseudomonadati</taxon>
        <taxon>Pseudomonadota</taxon>
        <taxon>Alphaproteobacteria</taxon>
        <taxon>Sphingomonadales</taxon>
        <taxon>Sphingomonadaceae</taxon>
        <taxon>Novosphingobium</taxon>
    </lineage>
</organism>